<dbReference type="RefSeq" id="WP_208718322.1">
    <property type="nucleotide sequence ID" value="NZ_CP024770.1"/>
</dbReference>
<geneLocation type="plasmid" evidence="4">
    <name>pne1b</name>
</geneLocation>
<reference evidence="3 4" key="1">
    <citation type="submission" date="2017-11" db="EMBL/GenBank/DDBJ databases">
        <title>Genome sequence of Pantoea cypripedii NE1.</title>
        <authorList>
            <person name="Nascimento F.X."/>
        </authorList>
    </citation>
    <scope>NUCLEOTIDE SEQUENCE [LARGE SCALE GENOMIC DNA]</scope>
    <source>
        <strain evidence="3 4">NE1</strain>
        <plasmid evidence="4">pne1b</plasmid>
    </source>
</reference>
<dbReference type="SUPFAM" id="SSF54909">
    <property type="entry name" value="Dimeric alpha+beta barrel"/>
    <property type="match status" value="2"/>
</dbReference>
<keyword evidence="1" id="KW-0732">Signal</keyword>
<organism evidence="3 4">
    <name type="scientific">Pantoea cypripedii</name>
    <name type="common">Pectobacterium cypripedii</name>
    <name type="synonym">Erwinia cypripedii</name>
    <dbReference type="NCBI Taxonomy" id="55209"/>
    <lineage>
        <taxon>Bacteria</taxon>
        <taxon>Pseudomonadati</taxon>
        <taxon>Pseudomonadota</taxon>
        <taxon>Gammaproteobacteria</taxon>
        <taxon>Enterobacterales</taxon>
        <taxon>Erwiniaceae</taxon>
        <taxon>Pantoea</taxon>
    </lineage>
</organism>
<protein>
    <recommendedName>
        <fullName evidence="2">ABM domain-containing protein</fullName>
    </recommendedName>
</protein>
<keyword evidence="3" id="KW-0614">Plasmid</keyword>
<feature type="signal peptide" evidence="1">
    <location>
        <begin position="1"/>
        <end position="26"/>
    </location>
</feature>
<feature type="chain" id="PRO_5025406567" description="ABM domain-containing protein" evidence="1">
    <location>
        <begin position="27"/>
        <end position="245"/>
    </location>
</feature>
<dbReference type="PANTHER" id="PTHR33336">
    <property type="entry name" value="QUINOL MONOOXYGENASE YGIN-RELATED"/>
    <property type="match status" value="1"/>
</dbReference>
<dbReference type="AlphaFoldDB" id="A0A6B9G9A2"/>
<dbReference type="Proteomes" id="UP000502005">
    <property type="component" value="Plasmid pNE1B"/>
</dbReference>
<dbReference type="EMBL" id="CP024770">
    <property type="protein sequence ID" value="QGY32433.1"/>
    <property type="molecule type" value="Genomic_DNA"/>
</dbReference>
<dbReference type="PANTHER" id="PTHR33336:SF3">
    <property type="entry name" value="ABM DOMAIN-CONTAINING PROTEIN"/>
    <property type="match status" value="1"/>
</dbReference>
<dbReference type="Gene3D" id="3.30.70.100">
    <property type="match status" value="1"/>
</dbReference>
<evidence type="ECO:0000313" key="4">
    <source>
        <dbReference type="Proteomes" id="UP000502005"/>
    </source>
</evidence>
<dbReference type="GO" id="GO:0003824">
    <property type="term" value="F:catalytic activity"/>
    <property type="evidence" value="ECO:0007669"/>
    <property type="project" value="TreeGrafter"/>
</dbReference>
<accession>A0A6B9G9A2</accession>
<dbReference type="InterPro" id="IPR011008">
    <property type="entry name" value="Dimeric_a/b-barrel"/>
</dbReference>
<evidence type="ECO:0000259" key="2">
    <source>
        <dbReference type="PROSITE" id="PS51725"/>
    </source>
</evidence>
<proteinExistence type="predicted"/>
<evidence type="ECO:0000313" key="3">
    <source>
        <dbReference type="EMBL" id="QGY32433.1"/>
    </source>
</evidence>
<dbReference type="PROSITE" id="PS51725">
    <property type="entry name" value="ABM"/>
    <property type="match status" value="1"/>
</dbReference>
<dbReference type="Pfam" id="PF03992">
    <property type="entry name" value="ABM"/>
    <property type="match status" value="2"/>
</dbReference>
<name>A0A6B9G9A2_PANCY</name>
<dbReference type="InterPro" id="IPR050744">
    <property type="entry name" value="AI-2_Isomerase_LsrG"/>
</dbReference>
<sequence length="245" mass="26966">MKKMTGLKMMVLGLMAAGAMTATASAQTGESQPEKVSPLIVLGTSQVSNATFGTFLPVLMNDIIHSRDEKNNISFELFTPEDGTPDMLSVERWTDRAGFDAHLAYPYVQTFIEKVPSALRKGGTQSALFMRDLSPVPEQAIPSPQTTRNSLTVFMIKPTALASVIDATLKTAEAARATHGNLRYDVFQDISQPRRLAIFQRWVSSDALEAWNLQDAAKSYEAFLADSRETPASPQLWRPVKDIGR</sequence>
<gene>
    <name evidence="3" type="ORF">CUN67_26015</name>
</gene>
<dbReference type="InterPro" id="IPR007138">
    <property type="entry name" value="ABM_dom"/>
</dbReference>
<feature type="domain" description="ABM" evidence="2">
    <location>
        <begin position="39"/>
        <end position="129"/>
    </location>
</feature>
<evidence type="ECO:0000256" key="1">
    <source>
        <dbReference type="SAM" id="SignalP"/>
    </source>
</evidence>